<dbReference type="PANTHER" id="PTHR37023">
    <property type="entry name" value="TRANSPOSASE"/>
    <property type="match status" value="1"/>
</dbReference>
<organism evidence="2 3">
    <name type="scientific">Mesorhizobium sangaii</name>
    <dbReference type="NCBI Taxonomy" id="505389"/>
    <lineage>
        <taxon>Bacteria</taxon>
        <taxon>Pseudomonadati</taxon>
        <taxon>Pseudomonadota</taxon>
        <taxon>Alphaproteobacteria</taxon>
        <taxon>Hyphomicrobiales</taxon>
        <taxon>Phyllobacteriaceae</taxon>
        <taxon>Mesorhizobium</taxon>
    </lineage>
</organism>
<proteinExistence type="predicted"/>
<dbReference type="AlphaFoldDB" id="A0A841PGE7"/>
<evidence type="ECO:0000259" key="1">
    <source>
        <dbReference type="Pfam" id="PF14319"/>
    </source>
</evidence>
<dbReference type="PANTHER" id="PTHR37023:SF1">
    <property type="entry name" value="ISSOD25 TRANSPOSASE TNPA_ISSOD25"/>
    <property type="match status" value="1"/>
</dbReference>
<dbReference type="Proteomes" id="UP000556329">
    <property type="component" value="Unassembled WGS sequence"/>
</dbReference>
<feature type="domain" description="Transposase zinc-binding" evidence="1">
    <location>
        <begin position="21"/>
        <end position="81"/>
    </location>
</feature>
<evidence type="ECO:0000313" key="3">
    <source>
        <dbReference type="Proteomes" id="UP000556329"/>
    </source>
</evidence>
<keyword evidence="3" id="KW-1185">Reference proteome</keyword>
<comment type="caution">
    <text evidence="2">The sequence shown here is derived from an EMBL/GenBank/DDBJ whole genome shotgun (WGS) entry which is preliminary data.</text>
</comment>
<dbReference type="InterPro" id="IPR026889">
    <property type="entry name" value="Zn_Tnp"/>
</dbReference>
<evidence type="ECO:0000313" key="2">
    <source>
        <dbReference type="EMBL" id="MBB6414364.1"/>
    </source>
</evidence>
<reference evidence="2 3" key="1">
    <citation type="submission" date="2020-08" db="EMBL/GenBank/DDBJ databases">
        <title>Genomic Encyclopedia of Type Strains, Phase IV (KMG-IV): sequencing the most valuable type-strain genomes for metagenomic binning, comparative biology and taxonomic classification.</title>
        <authorList>
            <person name="Goeker M."/>
        </authorList>
    </citation>
    <scope>NUCLEOTIDE SEQUENCE [LARGE SCALE GENOMIC DNA]</scope>
    <source>
        <strain evidence="2 3">DSM 100039</strain>
    </source>
</reference>
<dbReference type="EMBL" id="JACHEF010000021">
    <property type="protein sequence ID" value="MBB6414364.1"/>
    <property type="molecule type" value="Genomic_DNA"/>
</dbReference>
<dbReference type="Pfam" id="PF14319">
    <property type="entry name" value="Zn_Tnp_IS91"/>
    <property type="match status" value="1"/>
</dbReference>
<accession>A0A841PGE7</accession>
<gene>
    <name evidence="2" type="ORF">HNQ71_007074</name>
</gene>
<sequence length="139" mass="15889">MADIVRRYGDAYRSQHDASLSTAALGGHVEACDRCLHQRIAFNSCRDRHCPRCQSLARAQWLEDRRAELLDTQYFHVVFTLPADIAVIAYQNKALVYGLLFRATAESRSADRDETNLMRLTPAPRKQDPVILRRSGFRP</sequence>
<protein>
    <recommendedName>
        <fullName evidence="1">Transposase zinc-binding domain-containing protein</fullName>
    </recommendedName>
</protein>
<name>A0A841PGE7_9HYPH</name>